<name>A0A9N9SCA0_PHACE</name>
<dbReference type="EMBL" id="OU896720">
    <property type="protein sequence ID" value="CAG9816533.1"/>
    <property type="molecule type" value="Genomic_DNA"/>
</dbReference>
<dbReference type="InterPro" id="IPR045269">
    <property type="entry name" value="Atg1-like"/>
</dbReference>
<reference evidence="8" key="2">
    <citation type="submission" date="2022-10" db="EMBL/GenBank/DDBJ databases">
        <authorList>
            <consortium name="ENA_rothamsted_submissions"/>
            <consortium name="culmorum"/>
            <person name="King R."/>
        </authorList>
    </citation>
    <scope>NUCLEOTIDE SEQUENCE</scope>
</reference>
<evidence type="ECO:0000256" key="1">
    <source>
        <dbReference type="ARBA" id="ARBA00022679"/>
    </source>
</evidence>
<dbReference type="GO" id="GO:0016020">
    <property type="term" value="C:membrane"/>
    <property type="evidence" value="ECO:0007669"/>
    <property type="project" value="TreeGrafter"/>
</dbReference>
<dbReference type="InterPro" id="IPR017441">
    <property type="entry name" value="Protein_kinase_ATP_BS"/>
</dbReference>
<evidence type="ECO:0000256" key="2">
    <source>
        <dbReference type="ARBA" id="ARBA00022741"/>
    </source>
</evidence>
<feature type="binding site" evidence="5">
    <location>
        <position position="45"/>
    </location>
    <ligand>
        <name>ATP</name>
        <dbReference type="ChEBI" id="CHEBI:30616"/>
    </ligand>
</feature>
<reference evidence="8" key="1">
    <citation type="submission" date="2022-01" db="EMBL/GenBank/DDBJ databases">
        <authorList>
            <person name="King R."/>
        </authorList>
    </citation>
    <scope>NUCLEOTIDE SEQUENCE</scope>
</reference>
<dbReference type="GO" id="GO:0000407">
    <property type="term" value="C:phagophore assembly site"/>
    <property type="evidence" value="ECO:0007669"/>
    <property type="project" value="TreeGrafter"/>
</dbReference>
<dbReference type="GO" id="GO:0010506">
    <property type="term" value="P:regulation of autophagy"/>
    <property type="evidence" value="ECO:0007669"/>
    <property type="project" value="InterPro"/>
</dbReference>
<dbReference type="InterPro" id="IPR011009">
    <property type="entry name" value="Kinase-like_dom_sf"/>
</dbReference>
<protein>
    <recommendedName>
        <fullName evidence="7">Protein kinase domain-containing protein</fullName>
    </recommendedName>
</protein>
<dbReference type="InterPro" id="IPR000719">
    <property type="entry name" value="Prot_kinase_dom"/>
</dbReference>
<evidence type="ECO:0000313" key="8">
    <source>
        <dbReference type="EMBL" id="CAG9816533.1"/>
    </source>
</evidence>
<proteinExistence type="inferred from homology"/>
<dbReference type="Gene3D" id="1.10.510.10">
    <property type="entry name" value="Transferase(Phosphotransferase) domain 1"/>
    <property type="match status" value="1"/>
</dbReference>
<dbReference type="InterPro" id="IPR008271">
    <property type="entry name" value="Ser/Thr_kinase_AS"/>
</dbReference>
<dbReference type="OrthoDB" id="346907at2759"/>
<dbReference type="GO" id="GO:0004674">
    <property type="term" value="F:protein serine/threonine kinase activity"/>
    <property type="evidence" value="ECO:0007669"/>
    <property type="project" value="UniProtKB-KW"/>
</dbReference>
<dbReference type="SUPFAM" id="SSF56112">
    <property type="entry name" value="Protein kinase-like (PK-like)"/>
    <property type="match status" value="1"/>
</dbReference>
<evidence type="ECO:0000259" key="7">
    <source>
        <dbReference type="PROSITE" id="PS50011"/>
    </source>
</evidence>
<gene>
    <name evidence="8" type="ORF">PHAECO_LOCUS4230</name>
</gene>
<keyword evidence="6" id="KW-0723">Serine/threonine-protein kinase</keyword>
<organism evidence="8 9">
    <name type="scientific">Phaedon cochleariae</name>
    <name type="common">Mustard beetle</name>
    <dbReference type="NCBI Taxonomy" id="80249"/>
    <lineage>
        <taxon>Eukaryota</taxon>
        <taxon>Metazoa</taxon>
        <taxon>Ecdysozoa</taxon>
        <taxon>Arthropoda</taxon>
        <taxon>Hexapoda</taxon>
        <taxon>Insecta</taxon>
        <taxon>Pterygota</taxon>
        <taxon>Neoptera</taxon>
        <taxon>Endopterygota</taxon>
        <taxon>Coleoptera</taxon>
        <taxon>Polyphaga</taxon>
        <taxon>Cucujiformia</taxon>
        <taxon>Chrysomeloidea</taxon>
        <taxon>Chrysomelidae</taxon>
        <taxon>Chrysomelinae</taxon>
        <taxon>Chrysomelini</taxon>
        <taxon>Phaedon</taxon>
    </lineage>
</organism>
<dbReference type="GO" id="GO:0005776">
    <property type="term" value="C:autophagosome"/>
    <property type="evidence" value="ECO:0007669"/>
    <property type="project" value="TreeGrafter"/>
</dbReference>
<dbReference type="Pfam" id="PF00069">
    <property type="entry name" value="Pkinase"/>
    <property type="match status" value="1"/>
</dbReference>
<accession>A0A9N9SCA0</accession>
<dbReference type="PROSITE" id="PS00107">
    <property type="entry name" value="PROTEIN_KINASE_ATP"/>
    <property type="match status" value="1"/>
</dbReference>
<evidence type="ECO:0000256" key="3">
    <source>
        <dbReference type="ARBA" id="ARBA00022777"/>
    </source>
</evidence>
<keyword evidence="2 5" id="KW-0547">Nucleotide-binding</keyword>
<dbReference type="PANTHER" id="PTHR24348:SF22">
    <property type="entry name" value="NON-SPECIFIC SERINE_THREONINE PROTEIN KINASE"/>
    <property type="match status" value="1"/>
</dbReference>
<evidence type="ECO:0000256" key="6">
    <source>
        <dbReference type="RuleBase" id="RU000304"/>
    </source>
</evidence>
<feature type="domain" description="Protein kinase" evidence="7">
    <location>
        <begin position="16"/>
        <end position="274"/>
    </location>
</feature>
<keyword evidence="4 5" id="KW-0067">ATP-binding</keyword>
<keyword evidence="9" id="KW-1185">Reference proteome</keyword>
<dbReference type="Proteomes" id="UP001153737">
    <property type="component" value="Chromosome 14"/>
</dbReference>
<evidence type="ECO:0000256" key="4">
    <source>
        <dbReference type="ARBA" id="ARBA00022840"/>
    </source>
</evidence>
<evidence type="ECO:0000313" key="9">
    <source>
        <dbReference type="Proteomes" id="UP001153737"/>
    </source>
</evidence>
<dbReference type="AlphaFoldDB" id="A0A9N9SCA0"/>
<dbReference type="SMART" id="SM00220">
    <property type="entry name" value="S_TKc"/>
    <property type="match status" value="1"/>
</dbReference>
<dbReference type="PROSITE" id="PS00108">
    <property type="entry name" value="PROTEIN_KINASE_ST"/>
    <property type="match status" value="1"/>
</dbReference>
<dbReference type="GO" id="GO:0005829">
    <property type="term" value="C:cytosol"/>
    <property type="evidence" value="ECO:0007669"/>
    <property type="project" value="TreeGrafter"/>
</dbReference>
<evidence type="ECO:0000256" key="5">
    <source>
        <dbReference type="PROSITE-ProRule" id="PRU10141"/>
    </source>
</evidence>
<dbReference type="GO" id="GO:0000045">
    <property type="term" value="P:autophagosome assembly"/>
    <property type="evidence" value="ECO:0007669"/>
    <property type="project" value="TreeGrafter"/>
</dbReference>
<keyword evidence="1" id="KW-0808">Transferase</keyword>
<dbReference type="PROSITE" id="PS50011">
    <property type="entry name" value="PROTEIN_KINASE_DOM"/>
    <property type="match status" value="1"/>
</dbReference>
<keyword evidence="3" id="KW-0418">Kinase</keyword>
<comment type="similarity">
    <text evidence="6">Belongs to the protein kinase superfamily.</text>
</comment>
<dbReference type="GO" id="GO:0005524">
    <property type="term" value="F:ATP binding"/>
    <property type="evidence" value="ECO:0007669"/>
    <property type="project" value="UniProtKB-UniRule"/>
</dbReference>
<sequence>MTGEKECPVPKATDTFILGELIGTGSFSNVYKATIKGDDDSIAIKAFKLHKKDGKAFERAAAEMAFLQILDHDNIIQFILCNLNREYMYLGMEYSEFGSITKVMANGELYSEKIVQGIMNQIMAALNYLHGRYILHGDVKPGNIIIIKPDPYVIKLSDFGLAEVLVDPVPCVKKMGSFYYMAPEIHLGFPADLTADLYSAGVVMYELLFGRTPFLLKSTREAFTTVLRKRTSVSYAPNVYMGLSQECKDFMRDMLSYEKYKRPLGEALKQYPFIRLEENRSRSIDYYKKGCDTLTEAIGLVESKQFGPACISLTHAILLLEIYARSVFEDEGLYAYMCDRLIQYRQFNKEIEKRLLSKDDREPLYMPLNNEHLRCMLTTTPTLANAFDLCLVGEMYVRQQSIQTGGRMLRSGLDKLFTNLRLEPDSERKGLLFAKYRSLHFAFQQKVVHLVAHIHRHLLNRISSFIDLIRIVHLVSVNNQW</sequence>
<dbReference type="PANTHER" id="PTHR24348">
    <property type="entry name" value="SERINE/THREONINE-PROTEIN KINASE UNC-51-RELATED"/>
    <property type="match status" value="1"/>
</dbReference>